<keyword evidence="1" id="KW-0805">Transcription regulation</keyword>
<proteinExistence type="predicted"/>
<comment type="caution">
    <text evidence="5">The sequence shown here is derived from an EMBL/GenBank/DDBJ whole genome shotgun (WGS) entry which is preliminary data.</text>
</comment>
<keyword evidence="6" id="KW-1185">Reference proteome</keyword>
<name>A0ABU5IWG5_9BACI</name>
<organism evidence="5 6">
    <name type="scientific">Robertmurraya mangrovi</name>
    <dbReference type="NCBI Taxonomy" id="3098077"/>
    <lineage>
        <taxon>Bacteria</taxon>
        <taxon>Bacillati</taxon>
        <taxon>Bacillota</taxon>
        <taxon>Bacilli</taxon>
        <taxon>Bacillales</taxon>
        <taxon>Bacillaceae</taxon>
        <taxon>Robertmurraya</taxon>
    </lineage>
</organism>
<dbReference type="Gene3D" id="1.10.10.60">
    <property type="entry name" value="Homeodomain-like"/>
    <property type="match status" value="2"/>
</dbReference>
<feature type="domain" description="HTH araC/xylS-type" evidence="4">
    <location>
        <begin position="7"/>
        <end position="105"/>
    </location>
</feature>
<dbReference type="Proteomes" id="UP001290455">
    <property type="component" value="Unassembled WGS sequence"/>
</dbReference>
<evidence type="ECO:0000256" key="1">
    <source>
        <dbReference type="ARBA" id="ARBA00023015"/>
    </source>
</evidence>
<gene>
    <name evidence="5" type="ORF">SM124_06980</name>
</gene>
<dbReference type="InterPro" id="IPR018060">
    <property type="entry name" value="HTH_AraC"/>
</dbReference>
<protein>
    <submittedName>
        <fullName evidence="5">AraC family transcriptional regulator</fullName>
    </submittedName>
</protein>
<evidence type="ECO:0000256" key="2">
    <source>
        <dbReference type="ARBA" id="ARBA00023125"/>
    </source>
</evidence>
<dbReference type="SMART" id="SM00342">
    <property type="entry name" value="HTH_ARAC"/>
    <property type="match status" value="1"/>
</dbReference>
<dbReference type="EMBL" id="JAXOFX010000003">
    <property type="protein sequence ID" value="MDZ5471489.1"/>
    <property type="molecule type" value="Genomic_DNA"/>
</dbReference>
<evidence type="ECO:0000313" key="5">
    <source>
        <dbReference type="EMBL" id="MDZ5471489.1"/>
    </source>
</evidence>
<dbReference type="Gene3D" id="2.60.120.260">
    <property type="entry name" value="Galactose-binding domain-like"/>
    <property type="match status" value="1"/>
</dbReference>
<dbReference type="PROSITE" id="PS00041">
    <property type="entry name" value="HTH_ARAC_FAMILY_1"/>
    <property type="match status" value="1"/>
</dbReference>
<dbReference type="Pfam" id="PF12833">
    <property type="entry name" value="HTH_18"/>
    <property type="match status" value="1"/>
</dbReference>
<reference evidence="5 6" key="1">
    <citation type="submission" date="2023-11" db="EMBL/GenBank/DDBJ databases">
        <title>Bacillus jintuensis, isolated from a mudflat on the Beibu Gulf coast.</title>
        <authorList>
            <person name="Li M."/>
        </authorList>
    </citation>
    <scope>NUCLEOTIDE SEQUENCE [LARGE SCALE GENOMIC DNA]</scope>
    <source>
        <strain evidence="5 6">31A1R</strain>
    </source>
</reference>
<dbReference type="RefSeq" id="WP_322445782.1">
    <property type="nucleotide sequence ID" value="NZ_JAXOFX010000003.1"/>
</dbReference>
<accession>A0ABU5IWG5</accession>
<dbReference type="InterPro" id="IPR009057">
    <property type="entry name" value="Homeodomain-like_sf"/>
</dbReference>
<sequence length="293" mass="33939">MYQKTIQDTIQFIEKNLQENLTLDSVAKFANFSKYHFHRVFLKEVGISVMEYVRNRRIANSSSLLLYSEMKIIDIAIYFRFETQESFTRAFKKVYQLPPGQYRKLMSKVTIQKEELKLSNEQNVKGWILSGSHPYHYEIGVDRKVFHTGSSSGYIKSKSAVSSGEFGTMMQEFMAEKYRGKRMKLSGFLKSAGMDGFCGFWMRVDNSVGDVLQFDNMGDRPITSDTEWNHYFIVLDIPETSSMISFGVLLSGNGQVWVDELRFEEVDDRTPTTNIDFSKDIQEEPMNLSFEES</sequence>
<dbReference type="InterPro" id="IPR050959">
    <property type="entry name" value="MarA-like"/>
</dbReference>
<evidence type="ECO:0000313" key="6">
    <source>
        <dbReference type="Proteomes" id="UP001290455"/>
    </source>
</evidence>
<dbReference type="SUPFAM" id="SSF46689">
    <property type="entry name" value="Homeodomain-like"/>
    <property type="match status" value="2"/>
</dbReference>
<dbReference type="PANTHER" id="PTHR47504">
    <property type="entry name" value="RIGHT ORIGIN-BINDING PROTEIN"/>
    <property type="match status" value="1"/>
</dbReference>
<dbReference type="PANTHER" id="PTHR47504:SF6">
    <property type="entry name" value="ARAC-FAMILY TRANSCRIPTIONAL REGULATOR"/>
    <property type="match status" value="1"/>
</dbReference>
<evidence type="ECO:0000259" key="4">
    <source>
        <dbReference type="PROSITE" id="PS01124"/>
    </source>
</evidence>
<dbReference type="PROSITE" id="PS01124">
    <property type="entry name" value="HTH_ARAC_FAMILY_2"/>
    <property type="match status" value="1"/>
</dbReference>
<keyword evidence="3" id="KW-0804">Transcription</keyword>
<dbReference type="InterPro" id="IPR018062">
    <property type="entry name" value="HTH_AraC-typ_CS"/>
</dbReference>
<keyword evidence="2" id="KW-0238">DNA-binding</keyword>
<evidence type="ECO:0000256" key="3">
    <source>
        <dbReference type="ARBA" id="ARBA00023163"/>
    </source>
</evidence>